<proteinExistence type="predicted"/>
<dbReference type="EMBL" id="SAUW01000005">
    <property type="protein sequence ID" value="RWR13427.1"/>
    <property type="molecule type" value="Genomic_DNA"/>
</dbReference>
<evidence type="ECO:0000313" key="3">
    <source>
        <dbReference type="EMBL" id="RWR13427.1"/>
    </source>
</evidence>
<evidence type="ECO:0008006" key="5">
    <source>
        <dbReference type="Google" id="ProtNLM"/>
    </source>
</evidence>
<organism evidence="3 4">
    <name type="scientific">Paenirhodobacter populi</name>
    <dbReference type="NCBI Taxonomy" id="2306993"/>
    <lineage>
        <taxon>Bacteria</taxon>
        <taxon>Pseudomonadati</taxon>
        <taxon>Pseudomonadota</taxon>
        <taxon>Alphaproteobacteria</taxon>
        <taxon>Rhodobacterales</taxon>
        <taxon>Rhodobacter group</taxon>
        <taxon>Paenirhodobacter</taxon>
    </lineage>
</organism>
<dbReference type="RefSeq" id="WP_128269299.1">
    <property type="nucleotide sequence ID" value="NZ_SAUW01000005.1"/>
</dbReference>
<dbReference type="Proteomes" id="UP000285710">
    <property type="component" value="Unassembled WGS sequence"/>
</dbReference>
<comment type="caution">
    <text evidence="3">The sequence shown here is derived from an EMBL/GenBank/DDBJ whole genome shotgun (WGS) entry which is preliminary data.</text>
</comment>
<keyword evidence="4" id="KW-1185">Reference proteome</keyword>
<accession>A0A443IZ46</accession>
<keyword evidence="1" id="KW-0175">Coiled coil</keyword>
<evidence type="ECO:0000256" key="1">
    <source>
        <dbReference type="SAM" id="Coils"/>
    </source>
</evidence>
<keyword evidence="2" id="KW-0812">Transmembrane</keyword>
<gene>
    <name evidence="3" type="ORF">D2T33_06900</name>
</gene>
<sequence>MADAAKDTYANLEKQIEELKKELGTISKSLLSRASDAADEAEDNLHGLRDRAGYAAKQVRDRAQVVAEAARENPGTAATVGGSVGLLGFLLGALVGGVVVASCRDR</sequence>
<evidence type="ECO:0000256" key="2">
    <source>
        <dbReference type="SAM" id="Phobius"/>
    </source>
</evidence>
<evidence type="ECO:0000313" key="4">
    <source>
        <dbReference type="Proteomes" id="UP000285710"/>
    </source>
</evidence>
<reference evidence="3 4" key="2">
    <citation type="submission" date="2019-01" db="EMBL/GenBank/DDBJ databases">
        <authorList>
            <person name="Li Y."/>
        </authorList>
    </citation>
    <scope>NUCLEOTIDE SEQUENCE [LARGE SCALE GENOMIC DNA]</scope>
    <source>
        <strain evidence="3 4">2D-5</strain>
    </source>
</reference>
<keyword evidence="2" id="KW-1133">Transmembrane helix</keyword>
<reference evidence="3 4" key="1">
    <citation type="submission" date="2019-01" db="EMBL/GenBank/DDBJ databases">
        <title>Sinorhodobacter populi sp. nov. isolated from the symptomatic bark tissue of Populus euramericana canker.</title>
        <authorList>
            <person name="Xu G."/>
        </authorList>
    </citation>
    <scope>NUCLEOTIDE SEQUENCE [LARGE SCALE GENOMIC DNA]</scope>
    <source>
        <strain evidence="3 4">2D-5</strain>
    </source>
</reference>
<feature type="coiled-coil region" evidence="1">
    <location>
        <begin position="2"/>
        <end position="51"/>
    </location>
</feature>
<feature type="transmembrane region" description="Helical" evidence="2">
    <location>
        <begin position="84"/>
        <end position="103"/>
    </location>
</feature>
<name>A0A443IZ46_9RHOB</name>
<protein>
    <recommendedName>
        <fullName evidence="5">DUF883 family protein</fullName>
    </recommendedName>
</protein>
<keyword evidence="2" id="KW-0472">Membrane</keyword>
<dbReference type="AlphaFoldDB" id="A0A443IZ46"/>